<feature type="region of interest" description="Disordered" evidence="8">
    <location>
        <begin position="73"/>
        <end position="116"/>
    </location>
</feature>
<keyword evidence="3 6" id="KW-0238">DNA-binding</keyword>
<accession>A0A6S7HFS5</accession>
<dbReference type="PROSITE" id="PS00027">
    <property type="entry name" value="HOMEOBOX_1"/>
    <property type="match status" value="1"/>
</dbReference>
<keyword evidence="10" id="KW-1185">Reference proteome</keyword>
<feature type="DNA-binding region" description="Homeobox" evidence="6">
    <location>
        <begin position="122"/>
        <end position="181"/>
    </location>
</feature>
<evidence type="ECO:0000256" key="2">
    <source>
        <dbReference type="ARBA" id="ARBA00006317"/>
    </source>
</evidence>
<evidence type="ECO:0000256" key="6">
    <source>
        <dbReference type="PROSITE-ProRule" id="PRU00108"/>
    </source>
</evidence>
<proteinExistence type="inferred from homology"/>
<feature type="compositionally biased region" description="Acidic residues" evidence="8">
    <location>
        <begin position="95"/>
        <end position="107"/>
    </location>
</feature>
<name>A0A6S7HFS5_PARCT</name>
<dbReference type="CDD" id="cd00086">
    <property type="entry name" value="homeodomain"/>
    <property type="match status" value="1"/>
</dbReference>
<dbReference type="PRINTS" id="PR00024">
    <property type="entry name" value="HOMEOBOX"/>
</dbReference>
<dbReference type="SUPFAM" id="SSF46689">
    <property type="entry name" value="Homeodomain-like"/>
    <property type="match status" value="1"/>
</dbReference>
<keyword evidence="4 6" id="KW-0371">Homeobox</keyword>
<dbReference type="InterPro" id="IPR009057">
    <property type="entry name" value="Homeodomain-like_sf"/>
</dbReference>
<dbReference type="PROSITE" id="PS50071">
    <property type="entry name" value="HOMEOBOX_2"/>
    <property type="match status" value="1"/>
</dbReference>
<dbReference type="OrthoDB" id="6159439at2759"/>
<evidence type="ECO:0000256" key="4">
    <source>
        <dbReference type="ARBA" id="ARBA00023155"/>
    </source>
</evidence>
<evidence type="ECO:0000313" key="9">
    <source>
        <dbReference type="EMBL" id="CAB4003139.1"/>
    </source>
</evidence>
<dbReference type="EMBL" id="CACRXK020004549">
    <property type="protein sequence ID" value="CAB4003139.1"/>
    <property type="molecule type" value="Genomic_DNA"/>
</dbReference>
<dbReference type="PANTHER" id="PTHR45874:SF4">
    <property type="entry name" value="HOMEOBOX PROTEIN ABDOMINAL-B"/>
    <property type="match status" value="1"/>
</dbReference>
<protein>
    <submittedName>
        <fullName evidence="9">Homeobox Hox-A5-like</fullName>
    </submittedName>
</protein>
<dbReference type="InterPro" id="IPR046333">
    <property type="entry name" value="HXA10/ABDB-like"/>
</dbReference>
<sequence>MEPFNPSVSYMYPHQSCFPASYQPLFMQQQLAQFRYANFSPSSLRSLTHPAFMHYPSLATATDQIKTISEYSSLGETTEHSSSRSFDSCNSLEDSQNEDPGMEDDQNDPASSDHWLVRQPYRSRKRMAYTRQQLLELEKEFHFTRYLTRERKRELADSLKLTERQIKIWFQNRRMKWKKVNNPVIPTNRGMMKQTQSKR</sequence>
<dbReference type="InterPro" id="IPR001356">
    <property type="entry name" value="HD"/>
</dbReference>
<organism evidence="9 10">
    <name type="scientific">Paramuricea clavata</name>
    <name type="common">Red gorgonian</name>
    <name type="synonym">Violescent sea-whip</name>
    <dbReference type="NCBI Taxonomy" id="317549"/>
    <lineage>
        <taxon>Eukaryota</taxon>
        <taxon>Metazoa</taxon>
        <taxon>Cnidaria</taxon>
        <taxon>Anthozoa</taxon>
        <taxon>Octocorallia</taxon>
        <taxon>Malacalcyonacea</taxon>
        <taxon>Plexauridae</taxon>
        <taxon>Paramuricea</taxon>
    </lineage>
</organism>
<dbReference type="Proteomes" id="UP001152795">
    <property type="component" value="Unassembled WGS sequence"/>
</dbReference>
<evidence type="ECO:0000256" key="7">
    <source>
        <dbReference type="RuleBase" id="RU000682"/>
    </source>
</evidence>
<evidence type="ECO:0000256" key="5">
    <source>
        <dbReference type="ARBA" id="ARBA00023242"/>
    </source>
</evidence>
<feature type="compositionally biased region" description="Polar residues" evidence="8">
    <location>
        <begin position="83"/>
        <end position="94"/>
    </location>
</feature>
<comment type="similarity">
    <text evidence="2">Belongs to the Abd-B homeobox family.</text>
</comment>
<gene>
    <name evidence="9" type="ORF">PACLA_8A080105</name>
</gene>
<evidence type="ECO:0000313" key="10">
    <source>
        <dbReference type="Proteomes" id="UP001152795"/>
    </source>
</evidence>
<dbReference type="GO" id="GO:0005634">
    <property type="term" value="C:nucleus"/>
    <property type="evidence" value="ECO:0007669"/>
    <property type="project" value="UniProtKB-SubCell"/>
</dbReference>
<evidence type="ECO:0000256" key="1">
    <source>
        <dbReference type="ARBA" id="ARBA00004123"/>
    </source>
</evidence>
<evidence type="ECO:0000256" key="8">
    <source>
        <dbReference type="SAM" id="MobiDB-lite"/>
    </source>
</evidence>
<dbReference type="Gene3D" id="1.10.10.60">
    <property type="entry name" value="Homeodomain-like"/>
    <property type="match status" value="1"/>
</dbReference>
<keyword evidence="5 6" id="KW-0539">Nucleus</keyword>
<dbReference type="GO" id="GO:0000981">
    <property type="term" value="F:DNA-binding transcription factor activity, RNA polymerase II-specific"/>
    <property type="evidence" value="ECO:0007669"/>
    <property type="project" value="InterPro"/>
</dbReference>
<dbReference type="AlphaFoldDB" id="A0A6S7HFS5"/>
<comment type="subcellular location">
    <subcellularLocation>
        <location evidence="1 6 7">Nucleus</location>
    </subcellularLocation>
</comment>
<dbReference type="GO" id="GO:0000978">
    <property type="term" value="F:RNA polymerase II cis-regulatory region sequence-specific DNA binding"/>
    <property type="evidence" value="ECO:0007669"/>
    <property type="project" value="TreeGrafter"/>
</dbReference>
<evidence type="ECO:0000256" key="3">
    <source>
        <dbReference type="ARBA" id="ARBA00023125"/>
    </source>
</evidence>
<dbReference type="SMART" id="SM00389">
    <property type="entry name" value="HOX"/>
    <property type="match status" value="1"/>
</dbReference>
<comment type="caution">
    <text evidence="9">The sequence shown here is derived from an EMBL/GenBank/DDBJ whole genome shotgun (WGS) entry which is preliminary data.</text>
</comment>
<dbReference type="Pfam" id="PF00046">
    <property type="entry name" value="Homeodomain"/>
    <property type="match status" value="1"/>
</dbReference>
<dbReference type="InterPro" id="IPR017970">
    <property type="entry name" value="Homeobox_CS"/>
</dbReference>
<dbReference type="PANTHER" id="PTHR45874">
    <property type="entry name" value="HOMEOBOX PROTEIN ABDOMINAL-B"/>
    <property type="match status" value="1"/>
</dbReference>
<dbReference type="InterPro" id="IPR020479">
    <property type="entry name" value="HD_metazoa"/>
</dbReference>
<reference evidence="9" key="1">
    <citation type="submission" date="2020-04" db="EMBL/GenBank/DDBJ databases">
        <authorList>
            <person name="Alioto T."/>
            <person name="Alioto T."/>
            <person name="Gomez Garrido J."/>
        </authorList>
    </citation>
    <scope>NUCLEOTIDE SEQUENCE</scope>
    <source>
        <strain evidence="9">A484AB</strain>
    </source>
</reference>